<dbReference type="Pfam" id="PF20122">
    <property type="entry name" value="DUF6512"/>
    <property type="match status" value="1"/>
</dbReference>
<feature type="transmembrane region" description="Helical" evidence="1">
    <location>
        <begin position="50"/>
        <end position="69"/>
    </location>
</feature>
<dbReference type="Proteomes" id="UP000289664">
    <property type="component" value="Chromosome"/>
</dbReference>
<keyword evidence="3" id="KW-1185">Reference proteome</keyword>
<organism evidence="2 3">
    <name type="scientific">Clostridium scindens (strain ATCC 35704 / DSM 5676 / VPI 13733 / 19)</name>
    <dbReference type="NCBI Taxonomy" id="411468"/>
    <lineage>
        <taxon>Bacteria</taxon>
        <taxon>Bacillati</taxon>
        <taxon>Bacillota</taxon>
        <taxon>Clostridia</taxon>
        <taxon>Lachnospirales</taxon>
        <taxon>Lachnospiraceae</taxon>
    </lineage>
</organism>
<dbReference type="InterPro" id="IPR045407">
    <property type="entry name" value="DUF6512"/>
</dbReference>
<evidence type="ECO:0000256" key="1">
    <source>
        <dbReference type="SAM" id="Phobius"/>
    </source>
</evidence>
<dbReference type="KEGG" id="csci:HDCHBGLK_00961"/>
<evidence type="ECO:0000313" key="3">
    <source>
        <dbReference type="Proteomes" id="UP000289664"/>
    </source>
</evidence>
<protein>
    <submittedName>
        <fullName evidence="2">Uncharacterized protein</fullName>
    </submittedName>
</protein>
<gene>
    <name evidence="2" type="ORF">HDCHBGLK_00961</name>
</gene>
<feature type="transmembrane region" description="Helical" evidence="1">
    <location>
        <begin position="12"/>
        <end position="30"/>
    </location>
</feature>
<evidence type="ECO:0000313" key="2">
    <source>
        <dbReference type="EMBL" id="QBF73586.1"/>
    </source>
</evidence>
<keyword evidence="1" id="KW-1133">Transmembrane helix</keyword>
<keyword evidence="1" id="KW-0472">Membrane</keyword>
<feature type="transmembrane region" description="Helical" evidence="1">
    <location>
        <begin position="109"/>
        <end position="129"/>
    </location>
</feature>
<dbReference type="AlphaFoldDB" id="A0A494WN87"/>
<proteinExistence type="predicted"/>
<accession>A0A494WN87</accession>
<dbReference type="GeneID" id="62695188"/>
<sequence length="173" mass="19953">MNHLWKYIEKKDMPYIIAVAVLGALNHFLYELSGGAAIFALFCPVNESTWEHLKLLFFPFLFASIWQYINSSPRSGIISFFYHRLLAVLCGMASVITLFYTYTGVVGRHFLIMDILIFLFGILFSFYVASTCSKKRPRRPSQTIVFSSWIILSLCFFAFTCFPPNIPLFFPPQ</sequence>
<dbReference type="OrthoDB" id="48209at2"/>
<name>A0A494WN87_CLOS5</name>
<dbReference type="RefSeq" id="WP_009248352.1">
    <property type="nucleotide sequence ID" value="NZ_CP036170.1"/>
</dbReference>
<feature type="transmembrane region" description="Helical" evidence="1">
    <location>
        <begin position="81"/>
        <end position="103"/>
    </location>
</feature>
<keyword evidence="1" id="KW-0812">Transmembrane</keyword>
<dbReference type="EMBL" id="CP036170">
    <property type="protein sequence ID" value="QBF73586.1"/>
    <property type="molecule type" value="Genomic_DNA"/>
</dbReference>
<reference evidence="2 3" key="1">
    <citation type="journal article" date="2019" name="Appl. Environ. Microbiol.">
        <title>Clostridium scindens ATCC 35704: integration of nutritional requirements, the complete genome sequence, and global transcriptional responses to bile acids.</title>
        <authorList>
            <person name="Devendran S."/>
            <person name="Shrestha R."/>
            <person name="Alves J.M.P."/>
            <person name="Wolf P.G."/>
            <person name="Ly L."/>
            <person name="Hernandez A.G."/>
            <person name="Mendez-Garcia C."/>
            <person name="Inboden A."/>
            <person name="Wiley J."/>
            <person name="Paul O."/>
            <person name="Allen A."/>
            <person name="Springer E."/>
            <person name="Wright C.L."/>
            <person name="Fields C.J."/>
            <person name="Daniel S.L."/>
            <person name="Ridlon J.M."/>
        </authorList>
    </citation>
    <scope>NUCLEOTIDE SEQUENCE [LARGE SCALE GENOMIC DNA]</scope>
    <source>
        <strain evidence="2 3">ATCC 35704</strain>
    </source>
</reference>
<feature type="transmembrane region" description="Helical" evidence="1">
    <location>
        <begin position="149"/>
        <end position="170"/>
    </location>
</feature>